<protein>
    <submittedName>
        <fullName evidence="1">Uncharacterized protein</fullName>
    </submittedName>
</protein>
<reference evidence="1" key="1">
    <citation type="submission" date="2014-11" db="EMBL/GenBank/DDBJ databases">
        <authorList>
            <person name="Amaro Gonzalez C."/>
        </authorList>
    </citation>
    <scope>NUCLEOTIDE SEQUENCE</scope>
</reference>
<evidence type="ECO:0000313" key="1">
    <source>
        <dbReference type="EMBL" id="JAH76425.1"/>
    </source>
</evidence>
<proteinExistence type="predicted"/>
<organism evidence="1">
    <name type="scientific">Anguilla anguilla</name>
    <name type="common">European freshwater eel</name>
    <name type="synonym">Muraena anguilla</name>
    <dbReference type="NCBI Taxonomy" id="7936"/>
    <lineage>
        <taxon>Eukaryota</taxon>
        <taxon>Metazoa</taxon>
        <taxon>Chordata</taxon>
        <taxon>Craniata</taxon>
        <taxon>Vertebrata</taxon>
        <taxon>Euteleostomi</taxon>
        <taxon>Actinopterygii</taxon>
        <taxon>Neopterygii</taxon>
        <taxon>Teleostei</taxon>
        <taxon>Anguilliformes</taxon>
        <taxon>Anguillidae</taxon>
        <taxon>Anguilla</taxon>
    </lineage>
</organism>
<reference evidence="1" key="2">
    <citation type="journal article" date="2015" name="Fish Shellfish Immunol.">
        <title>Early steps in the European eel (Anguilla anguilla)-Vibrio vulnificus interaction in the gills: Role of the RtxA13 toxin.</title>
        <authorList>
            <person name="Callol A."/>
            <person name="Pajuelo D."/>
            <person name="Ebbesson L."/>
            <person name="Teles M."/>
            <person name="MacKenzie S."/>
            <person name="Amaro C."/>
        </authorList>
    </citation>
    <scope>NUCLEOTIDE SEQUENCE</scope>
</reference>
<dbReference type="AlphaFoldDB" id="A0A0E9VG79"/>
<accession>A0A0E9VG79</accession>
<sequence length="85" mass="9478">MLSCGLFKSCTGFLNASSCFFINDPGKTVGKDRTSFFCPTDYRVPPGNIDCSFFQANGYIRKTFHSRSALYSFPVCEILEVGIVR</sequence>
<dbReference type="EMBL" id="GBXM01032152">
    <property type="protein sequence ID" value="JAH76425.1"/>
    <property type="molecule type" value="Transcribed_RNA"/>
</dbReference>
<name>A0A0E9VG79_ANGAN</name>